<dbReference type="GO" id="GO:0003677">
    <property type="term" value="F:DNA binding"/>
    <property type="evidence" value="ECO:0007669"/>
    <property type="project" value="UniProtKB-KW"/>
</dbReference>
<organism evidence="2">
    <name type="scientific">Siphoviridae sp. ctBLh2</name>
    <dbReference type="NCBI Taxonomy" id="2827803"/>
    <lineage>
        <taxon>Viruses</taxon>
        <taxon>Duplodnaviria</taxon>
        <taxon>Heunggongvirae</taxon>
        <taxon>Uroviricota</taxon>
        <taxon>Caudoviricetes</taxon>
    </lineage>
</organism>
<evidence type="ECO:0000313" key="2">
    <source>
        <dbReference type="EMBL" id="DAF45320.1"/>
    </source>
</evidence>
<dbReference type="InterPro" id="IPR007409">
    <property type="entry name" value="Restrct_endonuc_type1_HsdR_N"/>
</dbReference>
<protein>
    <submittedName>
        <fullName evidence="2">Type I site-specific restriction-modification system protein</fullName>
    </submittedName>
</protein>
<feature type="domain" description="Restriction endonuclease type I HsdR N-terminal" evidence="1">
    <location>
        <begin position="29"/>
        <end position="142"/>
    </location>
</feature>
<sequence length="158" mass="18210">MQKYNLVAENPESTVVSDYRAEYRTEKEYQSEADLERAFIKLLTEQAYDYLPIHTETELIANLRRQLEKLNHYTFTDAEWSRFFTGCLANKNSGIVEKTAIIQEDHVQLLTRDDGTVKNIYLLDKANIHNNSLQVINQYEADNGALAAHSKKKTGLKP</sequence>
<name>A0A8S5S332_9CAUD</name>
<dbReference type="GO" id="GO:0009307">
    <property type="term" value="P:DNA restriction-modification system"/>
    <property type="evidence" value="ECO:0007669"/>
    <property type="project" value="UniProtKB-KW"/>
</dbReference>
<dbReference type="Gene3D" id="3.90.640.50">
    <property type="match status" value="1"/>
</dbReference>
<dbReference type="EMBL" id="BK032514">
    <property type="protein sequence ID" value="DAF45320.1"/>
    <property type="molecule type" value="Genomic_DNA"/>
</dbReference>
<dbReference type="CDD" id="cd22332">
    <property type="entry name" value="HsdR_N"/>
    <property type="match status" value="1"/>
</dbReference>
<evidence type="ECO:0000259" key="1">
    <source>
        <dbReference type="Pfam" id="PF04313"/>
    </source>
</evidence>
<reference evidence="2" key="1">
    <citation type="journal article" date="2021" name="Proc. Natl. Acad. Sci. U.S.A.">
        <title>A Catalog of Tens of Thousands of Viruses from Human Metagenomes Reveals Hidden Associations with Chronic Diseases.</title>
        <authorList>
            <person name="Tisza M.J."/>
            <person name="Buck C.B."/>
        </authorList>
    </citation>
    <scope>NUCLEOTIDE SEQUENCE</scope>
    <source>
        <strain evidence="2">CtBLh2</strain>
    </source>
</reference>
<dbReference type="GO" id="GO:0009035">
    <property type="term" value="F:type I site-specific deoxyribonuclease activity"/>
    <property type="evidence" value="ECO:0007669"/>
    <property type="project" value="UniProtKB-EC"/>
</dbReference>
<dbReference type="Pfam" id="PF04313">
    <property type="entry name" value="HSDR_N"/>
    <property type="match status" value="1"/>
</dbReference>
<dbReference type="GO" id="GO:0005524">
    <property type="term" value="F:ATP binding"/>
    <property type="evidence" value="ECO:0007669"/>
    <property type="project" value="UniProtKB-KW"/>
</dbReference>
<proteinExistence type="predicted"/>
<accession>A0A8S5S332</accession>